<dbReference type="Proteomes" id="UP000182045">
    <property type="component" value="Unassembled WGS sequence"/>
</dbReference>
<dbReference type="EMBL" id="FBYC01000004">
    <property type="protein sequence ID" value="CUX82102.1"/>
    <property type="molecule type" value="Genomic_DNA"/>
</dbReference>
<proteinExistence type="predicted"/>
<sequence length="238" mass="24198">MTTRSPDLKTLAQQATEAAKLATEAATEAEAAIAARNDAALALDKTAKQTRMTAIVIAAVAVLTLGVGALGWFRASGHLSQAAEVQASASASFVENLMDMNAALDEMKAASTAAQDQANQHQGSVEALIAQLDQRLADLTREAMAAQQDAASANAPVAAAAPDQCGDMLIALAEVELNLTRQLAELPMAVAAPDMTPGARPEAAAPPAPAPAPAQPAASRPAPVLRSAPPPPNPFSFP</sequence>
<evidence type="ECO:0000256" key="2">
    <source>
        <dbReference type="SAM" id="Phobius"/>
    </source>
</evidence>
<keyword evidence="6" id="KW-1185">Reference proteome</keyword>
<evidence type="ECO:0000313" key="3">
    <source>
        <dbReference type="EMBL" id="CUX82102.1"/>
    </source>
</evidence>
<dbReference type="EMBL" id="LJSG01000002">
    <property type="protein sequence ID" value="KPP95553.1"/>
    <property type="molecule type" value="Genomic_DNA"/>
</dbReference>
<feature type="compositionally biased region" description="Low complexity" evidence="1">
    <location>
        <begin position="215"/>
        <end position="227"/>
    </location>
</feature>
<keyword evidence="2" id="KW-1133">Transmembrane helix</keyword>
<name>A0A0N8K8V0_9RHOB</name>
<feature type="transmembrane region" description="Helical" evidence="2">
    <location>
        <begin position="54"/>
        <end position="73"/>
    </location>
</feature>
<evidence type="ECO:0000256" key="1">
    <source>
        <dbReference type="SAM" id="MobiDB-lite"/>
    </source>
</evidence>
<protein>
    <submittedName>
        <fullName evidence="4">Growth arrest and DNA-damage-inducible proteins-interacting protein 1</fullName>
    </submittedName>
</protein>
<feature type="compositionally biased region" description="Pro residues" evidence="1">
    <location>
        <begin position="228"/>
        <end position="238"/>
    </location>
</feature>
<evidence type="ECO:0000313" key="5">
    <source>
        <dbReference type="Proteomes" id="UP000050413"/>
    </source>
</evidence>
<dbReference type="STRING" id="1666912.Ga0058931_2167"/>
<feature type="compositionally biased region" description="Pro residues" evidence="1">
    <location>
        <begin position="204"/>
        <end position="214"/>
    </location>
</feature>
<organism evidence="4 5">
    <name type="scientific">Roseibaca calidilacus</name>
    <dbReference type="NCBI Taxonomy" id="1666912"/>
    <lineage>
        <taxon>Bacteria</taxon>
        <taxon>Pseudomonadati</taxon>
        <taxon>Pseudomonadota</taxon>
        <taxon>Alphaproteobacteria</taxon>
        <taxon>Rhodobacterales</taxon>
        <taxon>Paracoccaceae</taxon>
        <taxon>Roseinatronobacter</taxon>
    </lineage>
</organism>
<gene>
    <name evidence="3" type="ORF">Ga0058931_2167</name>
    <name evidence="4" type="ORF">HLUCCA05_02530</name>
</gene>
<dbReference type="Proteomes" id="UP000050413">
    <property type="component" value="Unassembled WGS sequence"/>
</dbReference>
<feature type="region of interest" description="Disordered" evidence="1">
    <location>
        <begin position="194"/>
        <end position="238"/>
    </location>
</feature>
<accession>A0A0N8K8V0</accession>
<keyword evidence="2" id="KW-0812">Transmembrane</keyword>
<evidence type="ECO:0000313" key="6">
    <source>
        <dbReference type="Proteomes" id="UP000182045"/>
    </source>
</evidence>
<reference evidence="4 5" key="1">
    <citation type="submission" date="2015-09" db="EMBL/GenBank/DDBJ databases">
        <title>Identification and resolution of microdiversity through metagenomic sequencing of parallel consortia.</title>
        <authorList>
            <person name="Nelson W.C."/>
            <person name="Romine M.F."/>
            <person name="Lindemann S.R."/>
        </authorList>
    </citation>
    <scope>NUCLEOTIDE SEQUENCE [LARGE SCALE GENOMIC DNA]</scope>
    <source>
        <strain evidence="4">HL-91</strain>
    </source>
</reference>
<dbReference type="AlphaFoldDB" id="A0A0N8K8V0"/>
<comment type="caution">
    <text evidence="4">The sequence shown here is derived from an EMBL/GenBank/DDBJ whole genome shotgun (WGS) entry which is preliminary data.</text>
</comment>
<reference evidence="3 6" key="2">
    <citation type="submission" date="2016-01" db="EMBL/GenBank/DDBJ databases">
        <authorList>
            <person name="Varghese N."/>
        </authorList>
    </citation>
    <scope>NUCLEOTIDE SEQUENCE [LARGE SCALE GENOMIC DNA]</scope>
    <source>
        <strain evidence="3 6">HL-91</strain>
    </source>
</reference>
<evidence type="ECO:0000313" key="4">
    <source>
        <dbReference type="EMBL" id="KPP95553.1"/>
    </source>
</evidence>
<keyword evidence="2" id="KW-0472">Membrane</keyword>
<dbReference type="RefSeq" id="WP_072246342.1">
    <property type="nucleotide sequence ID" value="NZ_FBYC01000004.1"/>
</dbReference>